<dbReference type="GO" id="GO:0036397">
    <property type="term" value="F:formate dehydrogenase (quinone) activity"/>
    <property type="evidence" value="ECO:0007669"/>
    <property type="project" value="TreeGrafter"/>
</dbReference>
<evidence type="ECO:0000259" key="15">
    <source>
        <dbReference type="Pfam" id="PF01292"/>
    </source>
</evidence>
<protein>
    <submittedName>
        <fullName evidence="16">Formate dehydrogenase subunit gamma</fullName>
    </submittedName>
</protein>
<evidence type="ECO:0000256" key="3">
    <source>
        <dbReference type="ARBA" id="ARBA00010747"/>
    </source>
</evidence>
<evidence type="ECO:0000256" key="2">
    <source>
        <dbReference type="ARBA" id="ARBA00004651"/>
    </source>
</evidence>
<keyword evidence="6" id="KW-0349">Heme</keyword>
<sequence>MAENPNRAALPRDPLLHGETADGAGAGHGRPRWIQRYTAGERTNHWIVAITFILLAASGLALFHPSMFWLAGVLGGGPWVRILHPFVGVVMFVCFVLLALRMWRHNLMQARDVQWLKQIGDVLNNREDRLPEVGKYNAGQKVLFYVLILCMLGLLASGIVIWRQYFSFYFPIGVIRAAAVLHAVCGFGIICAIIVHIYAALWVKGSIGAMVRGRVTWGWAWKHHRAWFRDAVAGRARK</sequence>
<dbReference type="GO" id="GO:0005886">
    <property type="term" value="C:plasma membrane"/>
    <property type="evidence" value="ECO:0007669"/>
    <property type="project" value="UniProtKB-SubCell"/>
</dbReference>
<keyword evidence="9" id="KW-0249">Electron transport</keyword>
<dbReference type="GO" id="GO:0022904">
    <property type="term" value="P:respiratory electron transport chain"/>
    <property type="evidence" value="ECO:0007669"/>
    <property type="project" value="InterPro"/>
</dbReference>
<dbReference type="OrthoDB" id="9790598at2"/>
<feature type="transmembrane region" description="Helical" evidence="14">
    <location>
        <begin position="142"/>
        <end position="162"/>
    </location>
</feature>
<keyword evidence="5" id="KW-1003">Cell membrane</keyword>
<name>A0A261S549_9BORD</name>
<keyword evidence="8" id="KW-0479">Metal-binding</keyword>
<feature type="transmembrane region" description="Helical" evidence="14">
    <location>
        <begin position="82"/>
        <end position="100"/>
    </location>
</feature>
<dbReference type="EMBL" id="NEVM01000005">
    <property type="protein sequence ID" value="OZI31920.1"/>
    <property type="molecule type" value="Genomic_DNA"/>
</dbReference>
<dbReference type="Gene3D" id="1.20.950.20">
    <property type="entry name" value="Transmembrane di-heme cytochromes, Chain C"/>
    <property type="match status" value="1"/>
</dbReference>
<reference evidence="17" key="1">
    <citation type="submission" date="2017-05" db="EMBL/GenBank/DDBJ databases">
        <title>Complete and WGS of Bordetella genogroups.</title>
        <authorList>
            <person name="Spilker T."/>
            <person name="Lipuma J."/>
        </authorList>
    </citation>
    <scope>NUCLEOTIDE SEQUENCE [LARGE SCALE GENOMIC DNA]</scope>
    <source>
        <strain evidence="17">AU16122</strain>
    </source>
</reference>
<feature type="transmembrane region" description="Helical" evidence="14">
    <location>
        <begin position="46"/>
        <end position="70"/>
    </location>
</feature>
<evidence type="ECO:0000256" key="9">
    <source>
        <dbReference type="ARBA" id="ARBA00022982"/>
    </source>
</evidence>
<dbReference type="InterPro" id="IPR051817">
    <property type="entry name" value="FDH_cytochrome_b556_subunit"/>
</dbReference>
<dbReference type="Proteomes" id="UP000216020">
    <property type="component" value="Unassembled WGS sequence"/>
</dbReference>
<keyword evidence="7 14" id="KW-0812">Transmembrane</keyword>
<evidence type="ECO:0000256" key="10">
    <source>
        <dbReference type="ARBA" id="ARBA00022989"/>
    </source>
</evidence>
<accession>A0A261S549</accession>
<dbReference type="PANTHER" id="PTHR30074">
    <property type="entry name" value="FORMATE DEHYDROGENASE, NITRATE-INDUCIBLE, CYTOCHROME B556 FDN SUBUNIT"/>
    <property type="match status" value="1"/>
</dbReference>
<comment type="cofactor">
    <cofactor evidence="1">
        <name>heme</name>
        <dbReference type="ChEBI" id="CHEBI:30413"/>
    </cofactor>
</comment>
<dbReference type="NCBIfam" id="TIGR01583">
    <property type="entry name" value="formate-DH-gamm"/>
    <property type="match status" value="1"/>
</dbReference>
<dbReference type="SUPFAM" id="SSF81342">
    <property type="entry name" value="Transmembrane di-heme cytochromes"/>
    <property type="match status" value="1"/>
</dbReference>
<dbReference type="AlphaFoldDB" id="A0A261S549"/>
<evidence type="ECO:0000313" key="17">
    <source>
        <dbReference type="Proteomes" id="UP000216020"/>
    </source>
</evidence>
<gene>
    <name evidence="16" type="ORF">CAL29_29130</name>
</gene>
<dbReference type="InterPro" id="IPR016174">
    <property type="entry name" value="Di-haem_cyt_TM"/>
</dbReference>
<evidence type="ECO:0000256" key="8">
    <source>
        <dbReference type="ARBA" id="ARBA00022723"/>
    </source>
</evidence>
<evidence type="ECO:0000256" key="5">
    <source>
        <dbReference type="ARBA" id="ARBA00022475"/>
    </source>
</evidence>
<dbReference type="InterPro" id="IPR011577">
    <property type="entry name" value="Cyt_b561_bac/Ni-Hgenase"/>
</dbReference>
<keyword evidence="12 14" id="KW-0472">Membrane</keyword>
<comment type="subcellular location">
    <subcellularLocation>
        <location evidence="2">Cell membrane</location>
        <topology evidence="2">Multi-pass membrane protein</topology>
    </subcellularLocation>
</comment>
<dbReference type="GO" id="GO:0046872">
    <property type="term" value="F:metal ion binding"/>
    <property type="evidence" value="ECO:0007669"/>
    <property type="project" value="UniProtKB-KW"/>
</dbReference>
<keyword evidence="17" id="KW-1185">Reference proteome</keyword>
<evidence type="ECO:0000256" key="13">
    <source>
        <dbReference type="SAM" id="MobiDB-lite"/>
    </source>
</evidence>
<evidence type="ECO:0000256" key="12">
    <source>
        <dbReference type="ARBA" id="ARBA00023136"/>
    </source>
</evidence>
<dbReference type="GO" id="GO:0008863">
    <property type="term" value="F:formate dehydrogenase (NAD+) activity"/>
    <property type="evidence" value="ECO:0007669"/>
    <property type="project" value="InterPro"/>
</dbReference>
<dbReference type="PANTHER" id="PTHR30074:SF5">
    <property type="entry name" value="FORMATE DEHYDROGENASE, NITRATE-INDUCIBLE, CYTOCHROME B556(FDN) SUBUNIT"/>
    <property type="match status" value="1"/>
</dbReference>
<dbReference type="Pfam" id="PF01292">
    <property type="entry name" value="Ni_hydr_CYTB"/>
    <property type="match status" value="1"/>
</dbReference>
<comment type="caution">
    <text evidence="16">The sequence shown here is derived from an EMBL/GenBank/DDBJ whole genome shotgun (WGS) entry which is preliminary data.</text>
</comment>
<dbReference type="GO" id="GO:0015944">
    <property type="term" value="P:formate oxidation"/>
    <property type="evidence" value="ECO:0007669"/>
    <property type="project" value="TreeGrafter"/>
</dbReference>
<dbReference type="GO" id="GO:0009326">
    <property type="term" value="C:formate dehydrogenase complex"/>
    <property type="evidence" value="ECO:0007669"/>
    <property type="project" value="InterPro"/>
</dbReference>
<proteinExistence type="inferred from homology"/>
<keyword evidence="4" id="KW-0813">Transport</keyword>
<evidence type="ECO:0000256" key="6">
    <source>
        <dbReference type="ARBA" id="ARBA00022617"/>
    </source>
</evidence>
<keyword evidence="11" id="KW-0408">Iron</keyword>
<evidence type="ECO:0000256" key="1">
    <source>
        <dbReference type="ARBA" id="ARBA00001971"/>
    </source>
</evidence>
<organism evidence="16 17">
    <name type="scientific">Bordetella genomosp. 10</name>
    <dbReference type="NCBI Taxonomy" id="1416804"/>
    <lineage>
        <taxon>Bacteria</taxon>
        <taxon>Pseudomonadati</taxon>
        <taxon>Pseudomonadota</taxon>
        <taxon>Betaproteobacteria</taxon>
        <taxon>Burkholderiales</taxon>
        <taxon>Alcaligenaceae</taxon>
        <taxon>Bordetella</taxon>
    </lineage>
</organism>
<dbReference type="InterPro" id="IPR006471">
    <property type="entry name" value="Formate_DH_gsu"/>
</dbReference>
<comment type="similarity">
    <text evidence="3">Belongs to the formate dehydrogenase gamma subunit family.</text>
</comment>
<evidence type="ECO:0000256" key="14">
    <source>
        <dbReference type="SAM" id="Phobius"/>
    </source>
</evidence>
<feature type="domain" description="Cytochrome b561 bacterial/Ni-hydrogenase" evidence="15">
    <location>
        <begin position="36"/>
        <end position="213"/>
    </location>
</feature>
<evidence type="ECO:0000256" key="7">
    <source>
        <dbReference type="ARBA" id="ARBA00022692"/>
    </source>
</evidence>
<dbReference type="RefSeq" id="WP_094856325.1">
    <property type="nucleotide sequence ID" value="NZ_NEVM01000005.1"/>
</dbReference>
<keyword evidence="10 14" id="KW-1133">Transmembrane helix</keyword>
<feature type="region of interest" description="Disordered" evidence="13">
    <location>
        <begin position="1"/>
        <end position="27"/>
    </location>
</feature>
<evidence type="ECO:0000256" key="11">
    <source>
        <dbReference type="ARBA" id="ARBA00023004"/>
    </source>
</evidence>
<dbReference type="FunFam" id="1.20.950.20:FF:000002">
    <property type="entry name" value="Formate dehydrogenase cytochrome b556 subunit"/>
    <property type="match status" value="1"/>
</dbReference>
<evidence type="ECO:0000313" key="16">
    <source>
        <dbReference type="EMBL" id="OZI31920.1"/>
    </source>
</evidence>
<evidence type="ECO:0000256" key="4">
    <source>
        <dbReference type="ARBA" id="ARBA00022448"/>
    </source>
</evidence>
<dbReference type="GO" id="GO:0009055">
    <property type="term" value="F:electron transfer activity"/>
    <property type="evidence" value="ECO:0007669"/>
    <property type="project" value="InterPro"/>
</dbReference>
<dbReference type="GO" id="GO:0009061">
    <property type="term" value="P:anaerobic respiration"/>
    <property type="evidence" value="ECO:0007669"/>
    <property type="project" value="TreeGrafter"/>
</dbReference>
<feature type="transmembrane region" description="Helical" evidence="14">
    <location>
        <begin position="174"/>
        <end position="203"/>
    </location>
</feature>